<dbReference type="STRING" id="765915.A0A1Y2HQ24"/>
<dbReference type="SUPFAM" id="SSF50044">
    <property type="entry name" value="SH3-domain"/>
    <property type="match status" value="1"/>
</dbReference>
<dbReference type="Pfam" id="PF14604">
    <property type="entry name" value="SH3_9"/>
    <property type="match status" value="1"/>
</dbReference>
<evidence type="ECO:0000256" key="2">
    <source>
        <dbReference type="PROSITE-ProRule" id="PRU00192"/>
    </source>
</evidence>
<evidence type="ECO:0000259" key="6">
    <source>
        <dbReference type="PROSITE" id="PS50002"/>
    </source>
</evidence>
<dbReference type="PANTHER" id="PTHR14167">
    <property type="entry name" value="SH3 DOMAIN-CONTAINING"/>
    <property type="match status" value="1"/>
</dbReference>
<keyword evidence="5" id="KW-0732">Signal</keyword>
<dbReference type="PANTHER" id="PTHR14167:SF116">
    <property type="entry name" value="CAP, ISOFORM AC"/>
    <property type="match status" value="1"/>
</dbReference>
<feature type="compositionally biased region" description="Low complexity" evidence="3">
    <location>
        <begin position="816"/>
        <end position="838"/>
    </location>
</feature>
<keyword evidence="4" id="KW-0472">Membrane</keyword>
<feature type="region of interest" description="Disordered" evidence="3">
    <location>
        <begin position="310"/>
        <end position="385"/>
    </location>
</feature>
<evidence type="ECO:0000313" key="7">
    <source>
        <dbReference type="EMBL" id="ORZ35901.1"/>
    </source>
</evidence>
<dbReference type="EMBL" id="MCFL01000020">
    <property type="protein sequence ID" value="ORZ35901.1"/>
    <property type="molecule type" value="Genomic_DNA"/>
</dbReference>
<dbReference type="InterPro" id="IPR001452">
    <property type="entry name" value="SH3_domain"/>
</dbReference>
<proteinExistence type="predicted"/>
<protein>
    <recommendedName>
        <fullName evidence="6">SH3 domain-containing protein</fullName>
    </recommendedName>
</protein>
<feature type="compositionally biased region" description="Basic and acidic residues" evidence="3">
    <location>
        <begin position="878"/>
        <end position="898"/>
    </location>
</feature>
<dbReference type="PROSITE" id="PS50002">
    <property type="entry name" value="SH3"/>
    <property type="match status" value="1"/>
</dbReference>
<feature type="compositionally biased region" description="Low complexity" evidence="3">
    <location>
        <begin position="401"/>
        <end position="414"/>
    </location>
</feature>
<feature type="chain" id="PRO_5012779296" description="SH3 domain-containing protein" evidence="5">
    <location>
        <begin position="22"/>
        <end position="898"/>
    </location>
</feature>
<organism evidence="7 8">
    <name type="scientific">Catenaria anguillulae PL171</name>
    <dbReference type="NCBI Taxonomy" id="765915"/>
    <lineage>
        <taxon>Eukaryota</taxon>
        <taxon>Fungi</taxon>
        <taxon>Fungi incertae sedis</taxon>
        <taxon>Blastocladiomycota</taxon>
        <taxon>Blastocladiomycetes</taxon>
        <taxon>Blastocladiales</taxon>
        <taxon>Catenariaceae</taxon>
        <taxon>Catenaria</taxon>
    </lineage>
</organism>
<keyword evidence="1 2" id="KW-0728">SH3 domain</keyword>
<evidence type="ECO:0000256" key="3">
    <source>
        <dbReference type="SAM" id="MobiDB-lite"/>
    </source>
</evidence>
<feature type="compositionally biased region" description="Polar residues" evidence="3">
    <location>
        <begin position="449"/>
        <end position="458"/>
    </location>
</feature>
<feature type="compositionally biased region" description="Low complexity" evidence="3">
    <location>
        <begin position="436"/>
        <end position="448"/>
    </location>
</feature>
<feature type="compositionally biased region" description="Polar residues" evidence="3">
    <location>
        <begin position="256"/>
        <end position="268"/>
    </location>
</feature>
<dbReference type="SMART" id="SM00326">
    <property type="entry name" value="SH3"/>
    <property type="match status" value="1"/>
</dbReference>
<feature type="region of interest" description="Disordered" evidence="3">
    <location>
        <begin position="816"/>
        <end position="898"/>
    </location>
</feature>
<gene>
    <name evidence="7" type="ORF">BCR44DRAFT_85994</name>
</gene>
<dbReference type="Proteomes" id="UP000193411">
    <property type="component" value="Unassembled WGS sequence"/>
</dbReference>
<sequence>MLFFPAALLTCLLALTALAQAQSPTPDVIENGCLTIQADWPVCGGLKGLQLDTQVQGSFLGLAFARANASDTRPLSAVFASNFRDFLDLQTPRMPNNVNFTYIQTFKDRYGCPNYTHHHRRYLISMWCVDSVYASTRCPANSARRPLCRETCNTYAESSIESFSNSTQCPPQTVNTARTNGATEIRSFCDREMFNGREPNCISGREIENPTCGYLLTSRFCDPSTCPEATTFCAQRFGIRNTAATTLPGSGPEATKSASADGQSQSDGATPAPIVPIILGSALALLVLLVGAMYFWRWRVDKRRRERYMEGFSNRPTPGGANSSVKPSEPSWIQEENPPPMPPMSQVNHAGYANVPPQSPYAPQQQQQQPQQQQPAQLGNQGQQDSQQYGAYWMVNNAGGAAAGAQGQQQDQRGNFSQPQQSPYTPNNPMSGYPTQQQQQQQQAQYAQSNVGSNVSTTKANKRISSMIVDKNVSITELLRASLALDDSQQPLHQSLDKNLPAIPSLPANGTAAPPVTEYDRPVQHRAVRNYAPQMEDELELLVGDVVAVSQQYDDGWGFGLNLATGQVGVLPLGFVTPVDSELDVGKVQARQSIYGDPDKLREVREQAAKAAVASVPLSPIQQDHEGSSAATVASSSKAAAGANASAEPGSPMLVDTSRVSVSGAMQTARDTVFLGDDDDDVVYNSTSSGNQANKHKSEKVDIDTLMEVLYRIARSDRESRILADLNVDFNALEKKDPNARQSIMSQIERERALAQSDAMSEASVDSKRFSFSALLDVLNDAAGSDDEDADVDPDTLANTLLNSYNIGVAVPPESAATTSSALGGSGASKPSAASHGGFTPLPYPSALGSQSQPPTGPSPYGSHVQQDELRPMSTLSDLDRLESMLNKEEEMLRKMRS</sequence>
<feature type="domain" description="SH3" evidence="6">
    <location>
        <begin position="520"/>
        <end position="581"/>
    </location>
</feature>
<accession>A0A1Y2HQ24</accession>
<keyword evidence="8" id="KW-1185">Reference proteome</keyword>
<evidence type="ECO:0000256" key="4">
    <source>
        <dbReference type="SAM" id="Phobius"/>
    </source>
</evidence>
<reference evidence="7 8" key="1">
    <citation type="submission" date="2016-07" db="EMBL/GenBank/DDBJ databases">
        <title>Pervasive Adenine N6-methylation of Active Genes in Fungi.</title>
        <authorList>
            <consortium name="DOE Joint Genome Institute"/>
            <person name="Mondo S.J."/>
            <person name="Dannebaum R.O."/>
            <person name="Kuo R.C."/>
            <person name="Labutti K."/>
            <person name="Haridas S."/>
            <person name="Kuo A."/>
            <person name="Salamov A."/>
            <person name="Ahrendt S.R."/>
            <person name="Lipzen A."/>
            <person name="Sullivan W."/>
            <person name="Andreopoulos W.B."/>
            <person name="Clum A."/>
            <person name="Lindquist E."/>
            <person name="Daum C."/>
            <person name="Ramamoorthy G.K."/>
            <person name="Gryganskyi A."/>
            <person name="Culley D."/>
            <person name="Magnuson J.K."/>
            <person name="James T.Y."/>
            <person name="O'Malley M.A."/>
            <person name="Stajich J.E."/>
            <person name="Spatafora J.W."/>
            <person name="Visel A."/>
            <person name="Grigoriev I.V."/>
        </authorList>
    </citation>
    <scope>NUCLEOTIDE SEQUENCE [LARGE SCALE GENOMIC DNA]</scope>
    <source>
        <strain evidence="7 8">PL171</strain>
    </source>
</reference>
<dbReference type="OrthoDB" id="5340910at2759"/>
<dbReference type="Gene3D" id="2.30.30.40">
    <property type="entry name" value="SH3 Domains"/>
    <property type="match status" value="1"/>
</dbReference>
<evidence type="ECO:0000256" key="5">
    <source>
        <dbReference type="SAM" id="SignalP"/>
    </source>
</evidence>
<feature type="compositionally biased region" description="Polar residues" evidence="3">
    <location>
        <begin position="314"/>
        <end position="326"/>
    </location>
</feature>
<feature type="region of interest" description="Disordered" evidence="3">
    <location>
        <begin position="244"/>
        <end position="268"/>
    </location>
</feature>
<feature type="transmembrane region" description="Helical" evidence="4">
    <location>
        <begin position="274"/>
        <end position="296"/>
    </location>
</feature>
<dbReference type="InterPro" id="IPR036028">
    <property type="entry name" value="SH3-like_dom_sf"/>
</dbReference>
<evidence type="ECO:0000256" key="1">
    <source>
        <dbReference type="ARBA" id="ARBA00022443"/>
    </source>
</evidence>
<dbReference type="InterPro" id="IPR050384">
    <property type="entry name" value="Endophilin_SH3RF"/>
</dbReference>
<feature type="region of interest" description="Disordered" evidence="3">
    <location>
        <begin position="614"/>
        <end position="635"/>
    </location>
</feature>
<dbReference type="AlphaFoldDB" id="A0A1Y2HQ24"/>
<name>A0A1Y2HQ24_9FUNG</name>
<feature type="compositionally biased region" description="Low complexity" evidence="3">
    <location>
        <begin position="849"/>
        <end position="863"/>
    </location>
</feature>
<comment type="caution">
    <text evidence="7">The sequence shown here is derived from an EMBL/GenBank/DDBJ whole genome shotgun (WGS) entry which is preliminary data.</text>
</comment>
<keyword evidence="4" id="KW-0812">Transmembrane</keyword>
<feature type="compositionally biased region" description="Low complexity" evidence="3">
    <location>
        <begin position="361"/>
        <end position="385"/>
    </location>
</feature>
<keyword evidence="4" id="KW-1133">Transmembrane helix</keyword>
<feature type="region of interest" description="Disordered" evidence="3">
    <location>
        <begin position="401"/>
        <end position="458"/>
    </location>
</feature>
<evidence type="ECO:0000313" key="8">
    <source>
        <dbReference type="Proteomes" id="UP000193411"/>
    </source>
</evidence>
<feature type="compositionally biased region" description="Polar residues" evidence="3">
    <location>
        <begin position="415"/>
        <end position="435"/>
    </location>
</feature>
<feature type="signal peptide" evidence="5">
    <location>
        <begin position="1"/>
        <end position="21"/>
    </location>
</feature>